<dbReference type="InterPro" id="IPR004358">
    <property type="entry name" value="Sig_transdc_His_kin-like_C"/>
</dbReference>
<dbReference type="InterPro" id="IPR038318">
    <property type="entry name" value="KdpD_sf"/>
</dbReference>
<evidence type="ECO:0000256" key="9">
    <source>
        <dbReference type="ARBA" id="ARBA00022840"/>
    </source>
</evidence>
<dbReference type="InterPro" id="IPR052023">
    <property type="entry name" value="Histidine_kinase_KdpD"/>
</dbReference>
<feature type="transmembrane region" description="Helical" evidence="13">
    <location>
        <begin position="89"/>
        <end position="106"/>
    </location>
</feature>
<evidence type="ECO:0000256" key="1">
    <source>
        <dbReference type="ARBA" id="ARBA00000085"/>
    </source>
</evidence>
<dbReference type="InterPro" id="IPR005467">
    <property type="entry name" value="His_kinase_dom"/>
</dbReference>
<feature type="transmembrane region" description="Helical" evidence="13">
    <location>
        <begin position="12"/>
        <end position="31"/>
    </location>
</feature>
<evidence type="ECO:0000256" key="13">
    <source>
        <dbReference type="SAM" id="Phobius"/>
    </source>
</evidence>
<keyword evidence="7" id="KW-0547">Nucleotide-binding</keyword>
<dbReference type="Gene3D" id="1.10.287.130">
    <property type="match status" value="1"/>
</dbReference>
<dbReference type="GO" id="GO:0000155">
    <property type="term" value="F:phosphorelay sensor kinase activity"/>
    <property type="evidence" value="ECO:0007669"/>
    <property type="project" value="InterPro"/>
</dbReference>
<comment type="subcellular location">
    <subcellularLocation>
        <location evidence="2">Membrane</location>
        <topology evidence="2">Multi-pass membrane protein</topology>
    </subcellularLocation>
</comment>
<dbReference type="InterPro" id="IPR003661">
    <property type="entry name" value="HisK_dim/P_dom"/>
</dbReference>
<dbReference type="CDD" id="cd00082">
    <property type="entry name" value="HisKA"/>
    <property type="match status" value="1"/>
</dbReference>
<dbReference type="FunFam" id="3.30.565.10:FF:000006">
    <property type="entry name" value="Sensor histidine kinase WalK"/>
    <property type="match status" value="1"/>
</dbReference>
<evidence type="ECO:0000256" key="12">
    <source>
        <dbReference type="ARBA" id="ARBA00023136"/>
    </source>
</evidence>
<comment type="catalytic activity">
    <reaction evidence="1">
        <text>ATP + protein L-histidine = ADP + protein N-phospho-L-histidine.</text>
        <dbReference type="EC" id="2.7.13.3"/>
    </reaction>
</comment>
<keyword evidence="11" id="KW-0902">Two-component regulatory system</keyword>
<keyword evidence="12 13" id="KW-0472">Membrane</keyword>
<dbReference type="EMBL" id="BMGT01000002">
    <property type="protein sequence ID" value="GGG77727.1"/>
    <property type="molecule type" value="Genomic_DNA"/>
</dbReference>
<dbReference type="Proteomes" id="UP000647241">
    <property type="component" value="Unassembled WGS sequence"/>
</dbReference>
<evidence type="ECO:0000256" key="10">
    <source>
        <dbReference type="ARBA" id="ARBA00022989"/>
    </source>
</evidence>
<dbReference type="InterPro" id="IPR036890">
    <property type="entry name" value="HATPase_C_sf"/>
</dbReference>
<dbReference type="SUPFAM" id="SSF47384">
    <property type="entry name" value="Homodimeric domain of signal transducing histidine kinase"/>
    <property type="match status" value="1"/>
</dbReference>
<dbReference type="SMART" id="SM00388">
    <property type="entry name" value="HisKA"/>
    <property type="match status" value="1"/>
</dbReference>
<gene>
    <name evidence="15" type="ORF">GCM10011585_21060</name>
</gene>
<keyword evidence="8" id="KW-0418">Kinase</keyword>
<evidence type="ECO:0000313" key="15">
    <source>
        <dbReference type="EMBL" id="GGG77727.1"/>
    </source>
</evidence>
<feature type="domain" description="Histidine kinase" evidence="14">
    <location>
        <begin position="267"/>
        <end position="482"/>
    </location>
</feature>
<keyword evidence="9" id="KW-0067">ATP-binding</keyword>
<dbReference type="GO" id="GO:0005886">
    <property type="term" value="C:plasma membrane"/>
    <property type="evidence" value="ECO:0007669"/>
    <property type="project" value="TreeGrafter"/>
</dbReference>
<dbReference type="InterPro" id="IPR036097">
    <property type="entry name" value="HisK_dim/P_sf"/>
</dbReference>
<dbReference type="PANTHER" id="PTHR45569">
    <property type="entry name" value="SENSOR PROTEIN KDPD"/>
    <property type="match status" value="1"/>
</dbReference>
<evidence type="ECO:0000313" key="16">
    <source>
        <dbReference type="Proteomes" id="UP000647241"/>
    </source>
</evidence>
<reference evidence="15" key="2">
    <citation type="submission" date="2020-09" db="EMBL/GenBank/DDBJ databases">
        <authorList>
            <person name="Sun Q."/>
            <person name="Zhou Y."/>
        </authorList>
    </citation>
    <scope>NUCLEOTIDE SEQUENCE</scope>
    <source>
        <strain evidence="15">CGMCC 1.12997</strain>
    </source>
</reference>
<feature type="transmembrane region" description="Helical" evidence="13">
    <location>
        <begin position="61"/>
        <end position="83"/>
    </location>
</feature>
<dbReference type="Pfam" id="PF00512">
    <property type="entry name" value="HisKA"/>
    <property type="match status" value="1"/>
</dbReference>
<keyword evidence="6 13" id="KW-0812">Transmembrane</keyword>
<comment type="caution">
    <text evidence="15">The sequence shown here is derived from an EMBL/GenBank/DDBJ whole genome shotgun (WGS) entry which is preliminary data.</text>
</comment>
<dbReference type="PANTHER" id="PTHR45569:SF1">
    <property type="entry name" value="SENSOR PROTEIN KDPD"/>
    <property type="match status" value="1"/>
</dbReference>
<proteinExistence type="predicted"/>
<dbReference type="EC" id="2.7.13.3" evidence="3"/>
<dbReference type="InterPro" id="IPR003594">
    <property type="entry name" value="HATPase_dom"/>
</dbReference>
<reference evidence="15" key="1">
    <citation type="journal article" date="2014" name="Int. J. Syst. Evol. Microbiol.">
        <title>Complete genome sequence of Corynebacterium casei LMG S-19264T (=DSM 44701T), isolated from a smear-ripened cheese.</title>
        <authorList>
            <consortium name="US DOE Joint Genome Institute (JGI-PGF)"/>
            <person name="Walter F."/>
            <person name="Albersmeier A."/>
            <person name="Kalinowski J."/>
            <person name="Ruckert C."/>
        </authorList>
    </citation>
    <scope>NUCLEOTIDE SEQUENCE</scope>
    <source>
        <strain evidence="15">CGMCC 1.12997</strain>
    </source>
</reference>
<evidence type="ECO:0000256" key="6">
    <source>
        <dbReference type="ARBA" id="ARBA00022692"/>
    </source>
</evidence>
<dbReference type="Gene3D" id="3.30.565.10">
    <property type="entry name" value="Histidine kinase-like ATPase, C-terminal domain"/>
    <property type="match status" value="1"/>
</dbReference>
<dbReference type="Pfam" id="PF02518">
    <property type="entry name" value="HATPase_c"/>
    <property type="match status" value="1"/>
</dbReference>
<organism evidence="15 16">
    <name type="scientific">Edaphobacter dinghuensis</name>
    <dbReference type="NCBI Taxonomy" id="1560005"/>
    <lineage>
        <taxon>Bacteria</taxon>
        <taxon>Pseudomonadati</taxon>
        <taxon>Acidobacteriota</taxon>
        <taxon>Terriglobia</taxon>
        <taxon>Terriglobales</taxon>
        <taxon>Acidobacteriaceae</taxon>
        <taxon>Edaphobacter</taxon>
    </lineage>
</organism>
<dbReference type="GO" id="GO:0005524">
    <property type="term" value="F:ATP binding"/>
    <property type="evidence" value="ECO:0007669"/>
    <property type="project" value="UniProtKB-KW"/>
</dbReference>
<sequence>MGVRRSIITRALRYSISTAVIAAIVAVYFRWVHANEMTVALTFLMVILLVAANWGLRHAVYLSILSSAVLNFFFLPPIGAFTIGDSRNWVALFAFLLTGIVASQLAERARREAKMSRFRQLEAERLYEFSQQMLVTGNVIDLLNMLPQMIAATFNLAGAAVYLREKDRVYRSHPNYMDVTAAELRDTAFTRDHRVDDARGVTLAPILLGTQPIGSVGITGAGPSPQALDAVCGLAAIAIERAGAMETLTRVEASRESERLRNALLDAVAHELRTPLTSITAAITTLRSNALLDQEQRGEMMQVIEEEAERLNRLVGQAMEMAALDAHDIKLDMQMHSIREAVDLALQAIQPQLRTHAVDIRLPDSLPKVEMDLERIAKVIQHLLENAAKYSAEGSPIFISAEISKNQLMTSIADRGAGIDDFERMMVFDKFYRGQGQRYRVQGTGMGLAIAKAIVEAHGGSIEVTSQPSQGSVFSFYLPISVDDF</sequence>
<dbReference type="PRINTS" id="PR00344">
    <property type="entry name" value="BCTRLSENSOR"/>
</dbReference>
<evidence type="ECO:0000256" key="8">
    <source>
        <dbReference type="ARBA" id="ARBA00022777"/>
    </source>
</evidence>
<evidence type="ECO:0000256" key="2">
    <source>
        <dbReference type="ARBA" id="ARBA00004141"/>
    </source>
</evidence>
<protein>
    <recommendedName>
        <fullName evidence="3">histidine kinase</fullName>
        <ecNumber evidence="3">2.7.13.3</ecNumber>
    </recommendedName>
</protein>
<dbReference type="AlphaFoldDB" id="A0A917M467"/>
<dbReference type="SMART" id="SM00387">
    <property type="entry name" value="HATPase_c"/>
    <property type="match status" value="1"/>
</dbReference>
<evidence type="ECO:0000256" key="4">
    <source>
        <dbReference type="ARBA" id="ARBA00022553"/>
    </source>
</evidence>
<dbReference type="InterPro" id="IPR029016">
    <property type="entry name" value="GAF-like_dom_sf"/>
</dbReference>
<dbReference type="PROSITE" id="PS50109">
    <property type="entry name" value="HIS_KIN"/>
    <property type="match status" value="1"/>
</dbReference>
<evidence type="ECO:0000259" key="14">
    <source>
        <dbReference type="PROSITE" id="PS50109"/>
    </source>
</evidence>
<name>A0A917M467_9BACT</name>
<dbReference type="Gene3D" id="1.20.120.620">
    <property type="entry name" value="Backbone structure of the membrane domain of e. Coli histidine kinase receptor kdpd"/>
    <property type="match status" value="1"/>
</dbReference>
<evidence type="ECO:0000256" key="7">
    <source>
        <dbReference type="ARBA" id="ARBA00022741"/>
    </source>
</evidence>
<dbReference type="Gene3D" id="3.30.450.40">
    <property type="match status" value="1"/>
</dbReference>
<keyword evidence="10 13" id="KW-1133">Transmembrane helix</keyword>
<accession>A0A917M467</accession>
<keyword evidence="5" id="KW-0808">Transferase</keyword>
<dbReference type="Pfam" id="PF13493">
    <property type="entry name" value="DUF4118"/>
    <property type="match status" value="1"/>
</dbReference>
<keyword evidence="4" id="KW-0597">Phosphoprotein</keyword>
<feature type="transmembrane region" description="Helical" evidence="13">
    <location>
        <begin position="37"/>
        <end position="54"/>
    </location>
</feature>
<dbReference type="InterPro" id="IPR025201">
    <property type="entry name" value="KdpD_TM"/>
</dbReference>
<evidence type="ECO:0000256" key="3">
    <source>
        <dbReference type="ARBA" id="ARBA00012438"/>
    </source>
</evidence>
<evidence type="ECO:0000256" key="5">
    <source>
        <dbReference type="ARBA" id="ARBA00022679"/>
    </source>
</evidence>
<dbReference type="SUPFAM" id="SSF55874">
    <property type="entry name" value="ATPase domain of HSP90 chaperone/DNA topoisomerase II/histidine kinase"/>
    <property type="match status" value="1"/>
</dbReference>
<evidence type="ECO:0000256" key="11">
    <source>
        <dbReference type="ARBA" id="ARBA00023012"/>
    </source>
</evidence>
<keyword evidence="16" id="KW-1185">Reference proteome</keyword>